<dbReference type="Proteomes" id="UP000734854">
    <property type="component" value="Unassembled WGS sequence"/>
</dbReference>
<name>A0A8J5GY66_ZINOF</name>
<comment type="similarity">
    <text evidence="3 10">Belongs to the Aux/IAA family.</text>
</comment>
<comment type="function">
    <text evidence="1 10">Aux/IAA proteins are short-lived transcriptional factors that function as repressors of early auxin response genes at low auxin concentrations.</text>
</comment>
<feature type="compositionally biased region" description="Acidic residues" evidence="11">
    <location>
        <begin position="46"/>
        <end position="60"/>
    </location>
</feature>
<dbReference type="GO" id="GO:0006355">
    <property type="term" value="P:regulation of DNA-templated transcription"/>
    <property type="evidence" value="ECO:0007669"/>
    <property type="project" value="InterPro"/>
</dbReference>
<dbReference type="EMBL" id="JACMSC010000007">
    <property type="protein sequence ID" value="KAG6515307.1"/>
    <property type="molecule type" value="Genomic_DNA"/>
</dbReference>
<dbReference type="InterPro" id="IPR053793">
    <property type="entry name" value="PB1-like"/>
</dbReference>
<protein>
    <recommendedName>
        <fullName evidence="10">Auxin-responsive protein</fullName>
    </recommendedName>
</protein>
<dbReference type="Pfam" id="PF02309">
    <property type="entry name" value="AUX_IAA"/>
    <property type="match status" value="1"/>
</dbReference>
<evidence type="ECO:0000256" key="1">
    <source>
        <dbReference type="ARBA" id="ARBA00002159"/>
    </source>
</evidence>
<dbReference type="AlphaFoldDB" id="A0A8J5GY66"/>
<dbReference type="InterPro" id="IPR033389">
    <property type="entry name" value="AUX/IAA_dom"/>
</dbReference>
<evidence type="ECO:0000256" key="5">
    <source>
        <dbReference type="ARBA" id="ARBA00022491"/>
    </source>
</evidence>
<evidence type="ECO:0000256" key="4">
    <source>
        <dbReference type="ARBA" id="ARBA00011726"/>
    </source>
</evidence>
<evidence type="ECO:0000256" key="11">
    <source>
        <dbReference type="SAM" id="MobiDB-lite"/>
    </source>
</evidence>
<evidence type="ECO:0000313" key="13">
    <source>
        <dbReference type="EMBL" id="KAG6515307.1"/>
    </source>
</evidence>
<dbReference type="InterPro" id="IPR003311">
    <property type="entry name" value="AUX_IAA"/>
</dbReference>
<dbReference type="GO" id="GO:0009734">
    <property type="term" value="P:auxin-activated signaling pathway"/>
    <property type="evidence" value="ECO:0007669"/>
    <property type="project" value="UniProtKB-UniRule"/>
</dbReference>
<keyword evidence="14" id="KW-1185">Reference proteome</keyword>
<feature type="compositionally biased region" description="Polar residues" evidence="11">
    <location>
        <begin position="160"/>
        <end position="183"/>
    </location>
</feature>
<proteinExistence type="inferred from homology"/>
<feature type="domain" description="PB1" evidence="12">
    <location>
        <begin position="199"/>
        <end position="301"/>
    </location>
</feature>
<evidence type="ECO:0000256" key="6">
    <source>
        <dbReference type="ARBA" id="ARBA00023015"/>
    </source>
</evidence>
<evidence type="ECO:0000256" key="7">
    <source>
        <dbReference type="ARBA" id="ARBA00023163"/>
    </source>
</evidence>
<dbReference type="PANTHER" id="PTHR31734:SF6">
    <property type="entry name" value="AUXIN-RESPONSIVE PROTEIN IAA11"/>
    <property type="match status" value="1"/>
</dbReference>
<feature type="region of interest" description="Disordered" evidence="11">
    <location>
        <begin position="97"/>
        <end position="146"/>
    </location>
</feature>
<keyword evidence="8 10" id="KW-0539">Nucleus</keyword>
<keyword evidence="9 10" id="KW-0927">Auxin signaling pathway</keyword>
<dbReference type="PROSITE" id="PS51745">
    <property type="entry name" value="PB1"/>
    <property type="match status" value="1"/>
</dbReference>
<keyword evidence="5 10" id="KW-0678">Repressor</keyword>
<evidence type="ECO:0000259" key="12">
    <source>
        <dbReference type="PROSITE" id="PS51745"/>
    </source>
</evidence>
<evidence type="ECO:0000256" key="2">
    <source>
        <dbReference type="ARBA" id="ARBA00004123"/>
    </source>
</evidence>
<dbReference type="GO" id="GO:0005634">
    <property type="term" value="C:nucleus"/>
    <property type="evidence" value="ECO:0007669"/>
    <property type="project" value="UniProtKB-SubCell"/>
</dbReference>
<feature type="compositionally biased region" description="Low complexity" evidence="11">
    <location>
        <begin position="97"/>
        <end position="118"/>
    </location>
</feature>
<evidence type="ECO:0000256" key="9">
    <source>
        <dbReference type="ARBA" id="ARBA00023294"/>
    </source>
</evidence>
<feature type="region of interest" description="Disordered" evidence="11">
    <location>
        <begin position="43"/>
        <end position="73"/>
    </location>
</feature>
<evidence type="ECO:0000256" key="8">
    <source>
        <dbReference type="ARBA" id="ARBA00023242"/>
    </source>
</evidence>
<organism evidence="13 14">
    <name type="scientific">Zingiber officinale</name>
    <name type="common">Ginger</name>
    <name type="synonym">Amomum zingiber</name>
    <dbReference type="NCBI Taxonomy" id="94328"/>
    <lineage>
        <taxon>Eukaryota</taxon>
        <taxon>Viridiplantae</taxon>
        <taxon>Streptophyta</taxon>
        <taxon>Embryophyta</taxon>
        <taxon>Tracheophyta</taxon>
        <taxon>Spermatophyta</taxon>
        <taxon>Magnoliopsida</taxon>
        <taxon>Liliopsida</taxon>
        <taxon>Zingiberales</taxon>
        <taxon>Zingiberaceae</taxon>
        <taxon>Zingiber</taxon>
    </lineage>
</organism>
<sequence>MMEGGRRRYGGGVALLASGSSASKAASAAAERDLSVEDGVVAGVTDGEEVENDRDDEEGLELGLTLGAARKSSLPPVPWGPCLRILTAKDLPSLASLAPPRSPSASSVSSSSVTNLSSGGTGTKRAAESASPLVGGSPQPPSQMVVGWPPIRAFRMNSFFSQSKDNTPETTAVASNKMSASKDQSQKDQGRRRMGMRSSMFVKVKMDGDPIGRKVDLNVHHSYEALAVSLELMFQKPAMTTNLPPALDGAKALKLMDISSEFALTYEDKDGDWMLVGDVPWGMFVETAKRLRIMKISDATGLCK</sequence>
<keyword evidence="7 10" id="KW-0804">Transcription</keyword>
<gene>
    <name evidence="13" type="ORF">ZIOFF_025699</name>
</gene>
<accession>A0A8J5GY66</accession>
<evidence type="ECO:0000256" key="3">
    <source>
        <dbReference type="ARBA" id="ARBA00006728"/>
    </source>
</evidence>
<evidence type="ECO:0000256" key="10">
    <source>
        <dbReference type="RuleBase" id="RU004549"/>
    </source>
</evidence>
<evidence type="ECO:0000313" key="14">
    <source>
        <dbReference type="Proteomes" id="UP000734854"/>
    </source>
</evidence>
<comment type="subcellular location">
    <subcellularLocation>
        <location evidence="2 10">Nucleus</location>
    </subcellularLocation>
</comment>
<dbReference type="PANTHER" id="PTHR31734">
    <property type="entry name" value="AUXIN-RESPONSIVE PROTEIN IAA17"/>
    <property type="match status" value="1"/>
</dbReference>
<comment type="caution">
    <text evidence="13">The sequence shown here is derived from an EMBL/GenBank/DDBJ whole genome shotgun (WGS) entry which is preliminary data.</text>
</comment>
<keyword evidence="6 10" id="KW-0805">Transcription regulation</keyword>
<reference evidence="13 14" key="1">
    <citation type="submission" date="2020-08" db="EMBL/GenBank/DDBJ databases">
        <title>Plant Genome Project.</title>
        <authorList>
            <person name="Zhang R.-G."/>
        </authorList>
    </citation>
    <scope>NUCLEOTIDE SEQUENCE [LARGE SCALE GENOMIC DNA]</scope>
    <source>
        <tissue evidence="13">Rhizome</tissue>
    </source>
</reference>
<comment type="subunit">
    <text evidence="4 10">Homodimers and heterodimers.</text>
</comment>
<feature type="region of interest" description="Disordered" evidence="11">
    <location>
        <begin position="160"/>
        <end position="194"/>
    </location>
</feature>